<keyword evidence="4 11" id="KW-0547">Nucleotide-binding</keyword>
<dbReference type="FunFam" id="3.40.50.670:FF:000002">
    <property type="entry name" value="DNA gyrase subunit B"/>
    <property type="match status" value="1"/>
</dbReference>
<comment type="subcellular location">
    <subcellularLocation>
        <location evidence="11">Cytoplasm</location>
    </subcellularLocation>
</comment>
<dbReference type="PRINTS" id="PR01159">
    <property type="entry name" value="DNAGYRASEB"/>
</dbReference>
<dbReference type="InterPro" id="IPR002288">
    <property type="entry name" value="DNA_gyrase_B_C"/>
</dbReference>
<dbReference type="FunFam" id="3.30.230.10:FF:000005">
    <property type="entry name" value="DNA gyrase subunit B"/>
    <property type="match status" value="1"/>
</dbReference>
<dbReference type="InterPro" id="IPR006171">
    <property type="entry name" value="TOPRIM_dom"/>
</dbReference>
<dbReference type="InterPro" id="IPR011557">
    <property type="entry name" value="GyrB"/>
</dbReference>
<dbReference type="GO" id="GO:0005694">
    <property type="term" value="C:chromosome"/>
    <property type="evidence" value="ECO:0007669"/>
    <property type="project" value="InterPro"/>
</dbReference>
<proteinExistence type="inferred from homology"/>
<dbReference type="InterPro" id="IPR013506">
    <property type="entry name" value="Topo_IIA_bsu_dom2"/>
</dbReference>
<dbReference type="InterPro" id="IPR020568">
    <property type="entry name" value="Ribosomal_Su5_D2-typ_SF"/>
</dbReference>
<comment type="caution">
    <text evidence="14">The sequence shown here is derived from an EMBL/GenBank/DDBJ whole genome shotgun (WGS) entry which is preliminary data.</text>
</comment>
<evidence type="ECO:0000313" key="14">
    <source>
        <dbReference type="EMBL" id="MCP0887075.1"/>
    </source>
</evidence>
<dbReference type="EMBL" id="JAIULA010000011">
    <property type="protein sequence ID" value="MCP0887075.1"/>
    <property type="molecule type" value="Genomic_DNA"/>
</dbReference>
<comment type="cofactor">
    <cofactor evidence="11">
        <name>Mg(2+)</name>
        <dbReference type="ChEBI" id="CHEBI:18420"/>
    </cofactor>
    <cofactor evidence="11">
        <name>Mn(2+)</name>
        <dbReference type="ChEBI" id="CHEBI:29035"/>
    </cofactor>
    <cofactor evidence="11">
        <name>Ca(2+)</name>
        <dbReference type="ChEBI" id="CHEBI:29108"/>
    </cofactor>
    <text evidence="11">Binds two Mg(2+) per subunit. The magnesium ions form salt bridges with both the protein and the DNA. Can also accept other divalent metal cations, such as Mn(2+) or Ca(2+).</text>
</comment>
<feature type="site" description="Interaction with DNA" evidence="11">
    <location>
        <position position="471"/>
    </location>
</feature>
<keyword evidence="7 11" id="KW-0799">Topoisomerase</keyword>
<dbReference type="Pfam" id="PF02518">
    <property type="entry name" value="HATPase_c"/>
    <property type="match status" value="1"/>
</dbReference>
<dbReference type="InterPro" id="IPR013760">
    <property type="entry name" value="Topo_IIA-like_dom_sf"/>
</dbReference>
<comment type="catalytic activity">
    <reaction evidence="1 11">
        <text>ATP-dependent breakage, passage and rejoining of double-stranded DNA.</text>
        <dbReference type="EC" id="5.6.2.2"/>
    </reaction>
</comment>
<feature type="binding site" evidence="11">
    <location>
        <position position="443"/>
    </location>
    <ligand>
        <name>Mg(2+)</name>
        <dbReference type="ChEBI" id="CHEBI:18420"/>
        <label>1</label>
        <note>catalytic</note>
    </ligand>
</feature>
<feature type="binding site" evidence="11">
    <location>
        <position position="518"/>
    </location>
    <ligand>
        <name>Mg(2+)</name>
        <dbReference type="ChEBI" id="CHEBI:18420"/>
        <label>2</label>
    </ligand>
</feature>
<accession>A0A9X2FKL6</accession>
<dbReference type="InterPro" id="IPR013759">
    <property type="entry name" value="Topo_IIA_B_C"/>
</dbReference>
<comment type="miscellaneous">
    <text evidence="11">Few gyrases are as efficient as E.coli at forming negative supercoils. Not all organisms have 2 type II topoisomerases; in organisms with a single type II topoisomerase this enzyme also has to decatenate newly replicated chromosomes.</text>
</comment>
<dbReference type="Gene3D" id="3.40.50.670">
    <property type="match status" value="1"/>
</dbReference>
<dbReference type="GO" id="GO:0005737">
    <property type="term" value="C:cytoplasm"/>
    <property type="evidence" value="ECO:0007669"/>
    <property type="project" value="UniProtKB-SubCell"/>
</dbReference>
<dbReference type="PRINTS" id="PR00418">
    <property type="entry name" value="TPI2FAMILY"/>
</dbReference>
<evidence type="ECO:0000256" key="5">
    <source>
        <dbReference type="ARBA" id="ARBA00022840"/>
    </source>
</evidence>
<dbReference type="PANTHER" id="PTHR45866">
    <property type="entry name" value="DNA GYRASE/TOPOISOMERASE SUBUNIT B"/>
    <property type="match status" value="1"/>
</dbReference>
<evidence type="ECO:0000313" key="15">
    <source>
        <dbReference type="Proteomes" id="UP001139006"/>
    </source>
</evidence>
<evidence type="ECO:0000256" key="10">
    <source>
        <dbReference type="ARBA" id="ARBA00063644"/>
    </source>
</evidence>
<dbReference type="PANTHER" id="PTHR45866:SF1">
    <property type="entry name" value="DNA GYRASE SUBUNIT B, MITOCHONDRIAL"/>
    <property type="match status" value="1"/>
</dbReference>
<dbReference type="InterPro" id="IPR003594">
    <property type="entry name" value="HATPase_dom"/>
</dbReference>
<reference evidence="14 15" key="1">
    <citation type="journal article" date="2023" name="Int. J. Syst. Evol. Microbiol.">
        <title>Ligilactobacillus ubinensis sp. nov., a novel species isolated from the wild ferment of a durian fruit (Durio zibethinus).</title>
        <authorList>
            <person name="Heng Y.C."/>
            <person name="Menon N."/>
            <person name="Chen B."/>
            <person name="Loo B.Z.L."/>
            <person name="Wong G.W.J."/>
            <person name="Lim A.C.H."/>
            <person name="Silvaraju S."/>
            <person name="Kittelmann S."/>
        </authorList>
    </citation>
    <scope>NUCLEOTIDE SEQUENCE [LARGE SCALE GENOMIC DNA]</scope>
    <source>
        <strain evidence="14 15">WILCCON 0076</strain>
    </source>
</reference>
<keyword evidence="8" id="KW-0238">DNA-binding</keyword>
<dbReference type="GO" id="GO:0046872">
    <property type="term" value="F:metal ion binding"/>
    <property type="evidence" value="ECO:0007669"/>
    <property type="project" value="UniProtKB-KW"/>
</dbReference>
<dbReference type="InterPro" id="IPR034160">
    <property type="entry name" value="TOPRIM_GyrB"/>
</dbReference>
<gene>
    <name evidence="11 14" type="primary">gyrB</name>
    <name evidence="14" type="ORF">LB941_06965</name>
</gene>
<keyword evidence="3 11" id="KW-0479">Metal-binding</keyword>
<dbReference type="Pfam" id="PF01751">
    <property type="entry name" value="Toprim"/>
    <property type="match status" value="1"/>
</dbReference>
<dbReference type="Gene3D" id="3.30.565.10">
    <property type="entry name" value="Histidine kinase-like ATPase, C-terminal domain"/>
    <property type="match status" value="1"/>
</dbReference>
<dbReference type="RefSeq" id="WP_253360629.1">
    <property type="nucleotide sequence ID" value="NZ_JAIULA010000011.1"/>
</dbReference>
<evidence type="ECO:0000256" key="7">
    <source>
        <dbReference type="ARBA" id="ARBA00023029"/>
    </source>
</evidence>
<dbReference type="GO" id="GO:0003677">
    <property type="term" value="F:DNA binding"/>
    <property type="evidence" value="ECO:0007669"/>
    <property type="project" value="UniProtKB-KW"/>
</dbReference>
<comment type="function">
    <text evidence="11">A type II topoisomerase that negatively supercoils closed circular double-stranded (ds) DNA in an ATP-dependent manner to modulate DNA topology and maintain chromosomes in an underwound state. Negative supercoiling favors strand separation, and DNA replication, transcription, recombination and repair, all of which involve strand separation. Also able to catalyze the interconversion of other topological isomers of dsDNA rings, including catenanes and knotted rings. Type II topoisomerases break and join 2 DNA strands simultaneously in an ATP-dependent manner.</text>
</comment>
<dbReference type="NCBIfam" id="NF004189">
    <property type="entry name" value="PRK05644.1"/>
    <property type="match status" value="1"/>
</dbReference>
<keyword evidence="6 11" id="KW-0460">Magnesium</keyword>
<sequence>MTDNEKQEELEERKEEKAKEYDASQIQVLEGLEAVRKRPGMYIGSTSSQGLHHLVWEIIDNGIDEALAGFANEINVTVEKDNSITVIDNGRGIPVDIQTKTGRPALETVFTVLHAGGKFGGGGYKVSGGLHGVGASVVNALSTSLDVEVRRDGKIYGMNFKVGKVAQQMQVIGTCGEHEHGTKVHFIPDPDIFTETTTYDIKILTTRIRELAFLNKGLRITIADNRPEKPTREEFHYAGGIKHYIEFLNKGKEVLFEEPIYVEGEQKGITVEVALQYTDDFSSTLLTFTNNIHTYEGGTHEAGFKTALTRVINDYARKTGLLKENDTNLSGEDVREGLTAVVSIKHPDPQFEGQTKTKLGNSDARTVTDKMFSETFSKFMLENPNVAKKVVEKGLIAAKARVAAKRAREMTRKKNGLEISNLPGKLADNTSKDPEISELFIVEGDSAGGSAKQGRSRLTQAILPIRGKILNVEKASLDRILANEEIRSLFTALGTGFGQEFDVDKAKYHKLIIMTDADVDGAHIRTLLLTLFYRFMRPMIDSGYVYIAQPPLYQIRQGKMIRYIDSDIELNDVLGQLPPSPKPSIQRYKGLGEMDASQLWETTMDPEKRRLLRVDLADAKEANDVFEMLMGDHVGPRRQFIEENATFVENLDA</sequence>
<protein>
    <recommendedName>
        <fullName evidence="11">DNA gyrase subunit B</fullName>
        <ecNumber evidence="11">5.6.2.2</ecNumber>
    </recommendedName>
</protein>
<evidence type="ECO:0000256" key="4">
    <source>
        <dbReference type="ARBA" id="ARBA00022741"/>
    </source>
</evidence>
<dbReference type="InterPro" id="IPR000565">
    <property type="entry name" value="Topo_IIA_B"/>
</dbReference>
<feature type="binding site" evidence="11">
    <location>
        <position position="516"/>
    </location>
    <ligand>
        <name>Mg(2+)</name>
        <dbReference type="ChEBI" id="CHEBI:18420"/>
        <label>2</label>
    </ligand>
</feature>
<dbReference type="GO" id="GO:0034335">
    <property type="term" value="F:DNA negative supercoiling activity"/>
    <property type="evidence" value="ECO:0007669"/>
    <property type="project" value="UniProtKB-ARBA"/>
</dbReference>
<evidence type="ECO:0000259" key="13">
    <source>
        <dbReference type="PROSITE" id="PS50880"/>
    </source>
</evidence>
<dbReference type="NCBIfam" id="TIGR01059">
    <property type="entry name" value="gyrB"/>
    <property type="match status" value="1"/>
</dbReference>
<dbReference type="PROSITE" id="PS00177">
    <property type="entry name" value="TOPOISOMERASE_II"/>
    <property type="match status" value="1"/>
</dbReference>
<dbReference type="InterPro" id="IPR001241">
    <property type="entry name" value="Topo_IIA"/>
</dbReference>
<dbReference type="GO" id="GO:0005524">
    <property type="term" value="F:ATP binding"/>
    <property type="evidence" value="ECO:0007669"/>
    <property type="project" value="UniProtKB-UniRule"/>
</dbReference>
<dbReference type="CDD" id="cd00822">
    <property type="entry name" value="TopoII_Trans_DNA_gyrase"/>
    <property type="match status" value="1"/>
</dbReference>
<feature type="site" description="Interaction with DNA" evidence="11">
    <location>
        <position position="468"/>
    </location>
</feature>
<comment type="similarity">
    <text evidence="2 11">Belongs to the type II topoisomerase GyrB family.</text>
</comment>
<dbReference type="Gene3D" id="3.30.230.10">
    <property type="match status" value="1"/>
</dbReference>
<dbReference type="Proteomes" id="UP001139006">
    <property type="component" value="Unassembled WGS sequence"/>
</dbReference>
<dbReference type="Pfam" id="PF00204">
    <property type="entry name" value="DNA_gyraseB"/>
    <property type="match status" value="1"/>
</dbReference>
<dbReference type="SMART" id="SM00387">
    <property type="entry name" value="HATPase_c"/>
    <property type="match status" value="1"/>
</dbReference>
<dbReference type="SUPFAM" id="SSF55874">
    <property type="entry name" value="ATPase domain of HSP90 chaperone/DNA topoisomerase II/histidine kinase"/>
    <property type="match status" value="1"/>
</dbReference>
<dbReference type="AlphaFoldDB" id="A0A9X2FKL6"/>
<dbReference type="SMART" id="SM00433">
    <property type="entry name" value="TOP2c"/>
    <property type="match status" value="1"/>
</dbReference>
<dbReference type="CDD" id="cd16928">
    <property type="entry name" value="HATPase_GyrB-like"/>
    <property type="match status" value="1"/>
</dbReference>
<dbReference type="GO" id="GO:0006265">
    <property type="term" value="P:DNA topological change"/>
    <property type="evidence" value="ECO:0007669"/>
    <property type="project" value="UniProtKB-UniRule"/>
</dbReference>
<evidence type="ECO:0000256" key="12">
    <source>
        <dbReference type="SAM" id="MobiDB-lite"/>
    </source>
</evidence>
<keyword evidence="5 11" id="KW-0067">ATP-binding</keyword>
<evidence type="ECO:0000256" key="6">
    <source>
        <dbReference type="ARBA" id="ARBA00022842"/>
    </source>
</evidence>
<keyword evidence="9 11" id="KW-0413">Isomerase</keyword>
<dbReference type="InterPro" id="IPR018522">
    <property type="entry name" value="TopoIIA_CS"/>
</dbReference>
<dbReference type="SUPFAM" id="SSF54211">
    <property type="entry name" value="Ribosomal protein S5 domain 2-like"/>
    <property type="match status" value="1"/>
</dbReference>
<organism evidence="14 15">
    <name type="scientific">Ligilactobacillus ubinensis</name>
    <dbReference type="NCBI Taxonomy" id="2876789"/>
    <lineage>
        <taxon>Bacteria</taxon>
        <taxon>Bacillati</taxon>
        <taxon>Bacillota</taxon>
        <taxon>Bacilli</taxon>
        <taxon>Lactobacillales</taxon>
        <taxon>Lactobacillaceae</taxon>
        <taxon>Ligilactobacillus</taxon>
    </lineage>
</organism>
<dbReference type="InterPro" id="IPR014721">
    <property type="entry name" value="Ribsml_uS5_D2-typ_fold_subgr"/>
</dbReference>
<dbReference type="PROSITE" id="PS50880">
    <property type="entry name" value="TOPRIM"/>
    <property type="match status" value="1"/>
</dbReference>
<evidence type="ECO:0000256" key="3">
    <source>
        <dbReference type="ARBA" id="ARBA00022723"/>
    </source>
</evidence>
<dbReference type="Pfam" id="PF00986">
    <property type="entry name" value="DNA_gyraseB_C"/>
    <property type="match status" value="1"/>
</dbReference>
<evidence type="ECO:0000256" key="9">
    <source>
        <dbReference type="ARBA" id="ARBA00023235"/>
    </source>
</evidence>
<dbReference type="InterPro" id="IPR036890">
    <property type="entry name" value="HATPase_C_sf"/>
</dbReference>
<dbReference type="EC" id="5.6.2.2" evidence="11"/>
<evidence type="ECO:0000256" key="1">
    <source>
        <dbReference type="ARBA" id="ARBA00000185"/>
    </source>
</evidence>
<comment type="subunit">
    <text evidence="11">Heterotetramer, composed of two GyrA and two GyrB chains. In the heterotetramer, GyrA contains the active site tyrosine that forms a transient covalent intermediate with DNA, while GyrB binds cofactors and catalyzes ATP hydrolysis.</text>
</comment>
<dbReference type="HAMAP" id="MF_01898">
    <property type="entry name" value="GyrB"/>
    <property type="match status" value="1"/>
</dbReference>
<keyword evidence="11" id="KW-0963">Cytoplasm</keyword>
<dbReference type="CDD" id="cd03366">
    <property type="entry name" value="TOPRIM_TopoIIA_GyrB"/>
    <property type="match status" value="1"/>
</dbReference>
<evidence type="ECO:0000256" key="2">
    <source>
        <dbReference type="ARBA" id="ARBA00010708"/>
    </source>
</evidence>
<keyword evidence="15" id="KW-1185">Reference proteome</keyword>
<dbReference type="GO" id="GO:0006261">
    <property type="term" value="P:DNA-templated DNA replication"/>
    <property type="evidence" value="ECO:0007669"/>
    <property type="project" value="UniProtKB-UniRule"/>
</dbReference>
<feature type="domain" description="Toprim" evidence="13">
    <location>
        <begin position="437"/>
        <end position="551"/>
    </location>
</feature>
<comment type="subunit">
    <text evidence="10">Heterotetramer composed of ParC and ParE.</text>
</comment>
<feature type="binding site" evidence="11">
    <location>
        <position position="516"/>
    </location>
    <ligand>
        <name>Mg(2+)</name>
        <dbReference type="ChEBI" id="CHEBI:18420"/>
        <label>1</label>
        <note>catalytic</note>
    </ligand>
</feature>
<dbReference type="FunFam" id="3.30.565.10:FF:000002">
    <property type="entry name" value="DNA gyrase subunit B"/>
    <property type="match status" value="1"/>
</dbReference>
<evidence type="ECO:0000256" key="8">
    <source>
        <dbReference type="ARBA" id="ARBA00023125"/>
    </source>
</evidence>
<name>A0A9X2FKL6_9LACO</name>
<dbReference type="SUPFAM" id="SSF56719">
    <property type="entry name" value="Type II DNA topoisomerase"/>
    <property type="match status" value="1"/>
</dbReference>
<dbReference type="NCBIfam" id="NF011501">
    <property type="entry name" value="PRK14939.1"/>
    <property type="match status" value="1"/>
</dbReference>
<evidence type="ECO:0000256" key="11">
    <source>
        <dbReference type="HAMAP-Rule" id="MF_01898"/>
    </source>
</evidence>
<feature type="region of interest" description="Disordered" evidence="12">
    <location>
        <begin position="1"/>
        <end position="20"/>
    </location>
</feature>